<feature type="chain" id="PRO_5043662029" evidence="2">
    <location>
        <begin position="26"/>
        <end position="434"/>
    </location>
</feature>
<reference evidence="3" key="1">
    <citation type="submission" date="2022-08" db="EMBL/GenBank/DDBJ databases">
        <authorList>
            <person name="Gutierrez-Valencia J."/>
        </authorList>
    </citation>
    <scope>NUCLEOTIDE SEQUENCE</scope>
</reference>
<dbReference type="PRINTS" id="PR00724">
    <property type="entry name" value="CRBOXYPTASEC"/>
</dbReference>
<dbReference type="GO" id="GO:0004185">
    <property type="term" value="F:serine-type carboxypeptidase activity"/>
    <property type="evidence" value="ECO:0007669"/>
    <property type="project" value="InterPro"/>
</dbReference>
<dbReference type="GO" id="GO:0016747">
    <property type="term" value="F:acyltransferase activity, transferring groups other than amino-acyl groups"/>
    <property type="evidence" value="ECO:0007669"/>
    <property type="project" value="TreeGrafter"/>
</dbReference>
<evidence type="ECO:0000256" key="1">
    <source>
        <dbReference type="ARBA" id="ARBA00009431"/>
    </source>
</evidence>
<gene>
    <name evidence="3" type="ORF">LITE_LOCUS36206</name>
</gene>
<dbReference type="InterPro" id="IPR029058">
    <property type="entry name" value="AB_hydrolase_fold"/>
</dbReference>
<name>A0AAV0P1S9_9ROSI</name>
<evidence type="ECO:0000313" key="4">
    <source>
        <dbReference type="Proteomes" id="UP001154282"/>
    </source>
</evidence>
<protein>
    <submittedName>
        <fullName evidence="3">Uncharacterized protein</fullName>
    </submittedName>
</protein>
<comment type="similarity">
    <text evidence="1">Belongs to the peptidase S10 family.</text>
</comment>
<keyword evidence="4" id="KW-1185">Reference proteome</keyword>
<evidence type="ECO:0000256" key="2">
    <source>
        <dbReference type="SAM" id="SignalP"/>
    </source>
</evidence>
<dbReference type="AlphaFoldDB" id="A0AAV0P1S9"/>
<dbReference type="EMBL" id="CAMGYJ010000008">
    <property type="protein sequence ID" value="CAI0464494.1"/>
    <property type="molecule type" value="Genomic_DNA"/>
</dbReference>
<accession>A0AAV0P1S9</accession>
<organism evidence="3 4">
    <name type="scientific">Linum tenue</name>
    <dbReference type="NCBI Taxonomy" id="586396"/>
    <lineage>
        <taxon>Eukaryota</taxon>
        <taxon>Viridiplantae</taxon>
        <taxon>Streptophyta</taxon>
        <taxon>Embryophyta</taxon>
        <taxon>Tracheophyta</taxon>
        <taxon>Spermatophyta</taxon>
        <taxon>Magnoliopsida</taxon>
        <taxon>eudicotyledons</taxon>
        <taxon>Gunneridae</taxon>
        <taxon>Pentapetalae</taxon>
        <taxon>rosids</taxon>
        <taxon>fabids</taxon>
        <taxon>Malpighiales</taxon>
        <taxon>Linaceae</taxon>
        <taxon>Linum</taxon>
    </lineage>
</organism>
<dbReference type="PANTHER" id="PTHR11802:SF29">
    <property type="entry name" value="SERINE CARBOXYPEPTIDASE-LIKE 19"/>
    <property type="match status" value="1"/>
</dbReference>
<dbReference type="GO" id="GO:0006508">
    <property type="term" value="P:proteolysis"/>
    <property type="evidence" value="ECO:0007669"/>
    <property type="project" value="InterPro"/>
</dbReference>
<sequence length="434" mass="49262">MMENIIIVIGRLLFLLLALEFQLQAFFSSASASKAASGIKYLPGFDGPLPFYLETGYIGVGEAEEVQLFYYFVKSERNPEQDPLILWLTGGPGCSSLSGLAFEIGPVRFKVVEYNGSLPTLVLNPDSWTKVSSIIFLDLPVGAGFSYATSEPASRSSDKVQASQAVEFMRKWLKKHPKFQTNQFYIGGDSYAGIPLPIVVQIISYVYLQKTVHNFECNLFTSFMCCIQSLKTSCGEEYHDVDPTNHECINNLDAFDECLSGLYTENILYPKCAIASPKPIMEEIQMDKRRRFLWDKYRQQSLSIDVPTFGCPTYPYLLSDYWANDAVVRKALHVRKDTVQRWIRCNYRLDYNSDVSSSFQYHVYLSTKGYRSLIYSGDHDMVVPSMGTQAWIRALNYSIVEDWRSWHVDGQVGGYTRTYSNGMTFATVKVRGDS</sequence>
<dbReference type="GO" id="GO:0019748">
    <property type="term" value="P:secondary metabolic process"/>
    <property type="evidence" value="ECO:0007669"/>
    <property type="project" value="TreeGrafter"/>
</dbReference>
<keyword evidence="2" id="KW-0732">Signal</keyword>
<dbReference type="Gene3D" id="3.40.50.1820">
    <property type="entry name" value="alpha/beta hydrolase"/>
    <property type="match status" value="1"/>
</dbReference>
<dbReference type="SUPFAM" id="SSF53474">
    <property type="entry name" value="alpha/beta-Hydrolases"/>
    <property type="match status" value="1"/>
</dbReference>
<dbReference type="Gene3D" id="3.40.50.12670">
    <property type="match status" value="1"/>
</dbReference>
<dbReference type="PANTHER" id="PTHR11802">
    <property type="entry name" value="SERINE PROTEASE FAMILY S10 SERINE CARBOXYPEPTIDASE"/>
    <property type="match status" value="1"/>
</dbReference>
<feature type="signal peptide" evidence="2">
    <location>
        <begin position="1"/>
        <end position="25"/>
    </location>
</feature>
<comment type="caution">
    <text evidence="3">The sequence shown here is derived from an EMBL/GenBank/DDBJ whole genome shotgun (WGS) entry which is preliminary data.</text>
</comment>
<evidence type="ECO:0000313" key="3">
    <source>
        <dbReference type="EMBL" id="CAI0464494.1"/>
    </source>
</evidence>
<dbReference type="Pfam" id="PF00450">
    <property type="entry name" value="Peptidase_S10"/>
    <property type="match status" value="2"/>
</dbReference>
<dbReference type="Proteomes" id="UP001154282">
    <property type="component" value="Unassembled WGS sequence"/>
</dbReference>
<proteinExistence type="inferred from homology"/>
<dbReference type="InterPro" id="IPR001563">
    <property type="entry name" value="Peptidase_S10"/>
</dbReference>